<dbReference type="GO" id="GO:0020037">
    <property type="term" value="F:heme binding"/>
    <property type="evidence" value="ECO:0007669"/>
    <property type="project" value="InterPro"/>
</dbReference>
<organism evidence="1 2">
    <name type="scientific">Fusarium oxysporum (strain Fo5176)</name>
    <name type="common">Fusarium vascular wilt</name>
    <dbReference type="NCBI Taxonomy" id="660025"/>
    <lineage>
        <taxon>Eukaryota</taxon>
        <taxon>Fungi</taxon>
        <taxon>Dikarya</taxon>
        <taxon>Ascomycota</taxon>
        <taxon>Pezizomycotina</taxon>
        <taxon>Sordariomycetes</taxon>
        <taxon>Hypocreomycetidae</taxon>
        <taxon>Hypocreales</taxon>
        <taxon>Nectriaceae</taxon>
        <taxon>Fusarium</taxon>
        <taxon>Fusarium oxysporum species complex</taxon>
    </lineage>
</organism>
<sequence length="100" mass="11038">MANPTRFRHIVPPGGMQLPGLPNIPAGTSVGAGAFMLHHNPEAFPNPLHRAESCICWVWRAAEAFVLSDVLRGAMAVQDKTEIVEWSNAKIVDEKIEVHW</sequence>
<accession>A0A0D2Y5T8</accession>
<evidence type="ECO:0000313" key="2">
    <source>
        <dbReference type="Proteomes" id="UP000002489"/>
    </source>
</evidence>
<dbReference type="GO" id="GO:0004497">
    <property type="term" value="F:monooxygenase activity"/>
    <property type="evidence" value="ECO:0007669"/>
    <property type="project" value="InterPro"/>
</dbReference>
<name>A0A0D2Y5T8_FUSOF</name>
<dbReference type="SUPFAM" id="SSF48264">
    <property type="entry name" value="Cytochrome P450"/>
    <property type="match status" value="1"/>
</dbReference>
<dbReference type="GO" id="GO:0016705">
    <property type="term" value="F:oxidoreductase activity, acting on paired donors, with incorporation or reduction of molecular oxygen"/>
    <property type="evidence" value="ECO:0007669"/>
    <property type="project" value="InterPro"/>
</dbReference>
<evidence type="ECO:0000313" key="1">
    <source>
        <dbReference type="EnsemblFungi" id="FOXG_11644P0"/>
    </source>
</evidence>
<dbReference type="GO" id="GO:0005506">
    <property type="term" value="F:iron ion binding"/>
    <property type="evidence" value="ECO:0007669"/>
    <property type="project" value="InterPro"/>
</dbReference>
<proteinExistence type="predicted"/>
<protein>
    <submittedName>
        <fullName evidence="1">Uncharacterized protein</fullName>
    </submittedName>
</protein>
<dbReference type="EnsemblFungi" id="FOXG_11644T0">
    <property type="protein sequence ID" value="FOXG_11644P0"/>
    <property type="gene ID" value="FOXG_11644"/>
</dbReference>
<reference evidence="1" key="2">
    <citation type="submission" date="2025-08" db="UniProtKB">
        <authorList>
            <consortium name="EnsemblFungi"/>
        </authorList>
    </citation>
    <scope>IDENTIFICATION</scope>
    <source>
        <strain evidence="1">4287 / CBS 123668 / FGSC 9935 / NRRL 34936</strain>
    </source>
</reference>
<dbReference type="Proteomes" id="UP000002489">
    <property type="component" value="Unassembled WGS sequence"/>
</dbReference>
<dbReference type="AlphaFoldDB" id="A0A0D2Y5T8"/>
<dbReference type="InterPro" id="IPR036396">
    <property type="entry name" value="Cyt_P450_sf"/>
</dbReference>
<reference evidence="2" key="1">
    <citation type="journal article" date="2012" name="Mol. Plant Microbe Interact.">
        <title>A highly conserved effector in Fusarium oxysporum is required for full virulence on Arabidopsis.</title>
        <authorList>
            <person name="Thatcher L.F."/>
            <person name="Gardiner D.M."/>
            <person name="Kazan K."/>
            <person name="Manners J."/>
        </authorList>
    </citation>
    <scope>NUCLEOTIDE SEQUENCE [LARGE SCALE GENOMIC DNA]</scope>
    <source>
        <strain evidence="2">Fo5176</strain>
    </source>
</reference>